<evidence type="ECO:0000313" key="1">
    <source>
        <dbReference type="EMBL" id="KAH6622699.1"/>
    </source>
</evidence>
<proteinExistence type="predicted"/>
<comment type="caution">
    <text evidence="1">The sequence shown here is derived from an EMBL/GenBank/DDBJ whole genome shotgun (WGS) entry which is preliminary data.</text>
</comment>
<protein>
    <submittedName>
        <fullName evidence="1">Uncharacterized protein</fullName>
    </submittedName>
</protein>
<evidence type="ECO:0000313" key="2">
    <source>
        <dbReference type="Proteomes" id="UP000724584"/>
    </source>
</evidence>
<sequence>MAARMALLFLLYGLIILALVGIAIYEHITISTLSLPVSPALTILTILLPLLSPLTTLLAPNLFKPPRNKNNNNNNNTRNRHTLTIPHNPPTKTTLTPPTLTTLTTLAHLLQLLLTTTLTTLHTTHLTSPTTTSCLLSQRWRTLFQAHDARAVRAIQDALACCGFRSARDMAWPFPPAGRDACQTQFGRTEACLPAWEGVWRGAVGAELGVCLCVGVVQVVGVYLARRGGFSFSFGRLIGGSGGGGGGDREGGVEAGSRRPLLAGPERDGEGNGGGRVVETGYQDDVDEEEVGERERDEEEEAGPRREGTGYGAAREGPRVEPAHHDPWAGVQRG</sequence>
<keyword evidence="2" id="KW-1185">Reference proteome</keyword>
<dbReference type="EMBL" id="JAGIZQ010000006">
    <property type="protein sequence ID" value="KAH6622699.1"/>
    <property type="molecule type" value="Genomic_DNA"/>
</dbReference>
<reference evidence="1 2" key="1">
    <citation type="journal article" date="2021" name="Nat. Commun.">
        <title>Genetic determinants of endophytism in the Arabidopsis root mycobiome.</title>
        <authorList>
            <person name="Mesny F."/>
            <person name="Miyauchi S."/>
            <person name="Thiergart T."/>
            <person name="Pickel B."/>
            <person name="Atanasova L."/>
            <person name="Karlsson M."/>
            <person name="Huettel B."/>
            <person name="Barry K.W."/>
            <person name="Haridas S."/>
            <person name="Chen C."/>
            <person name="Bauer D."/>
            <person name="Andreopoulos W."/>
            <person name="Pangilinan J."/>
            <person name="LaButti K."/>
            <person name="Riley R."/>
            <person name="Lipzen A."/>
            <person name="Clum A."/>
            <person name="Drula E."/>
            <person name="Henrissat B."/>
            <person name="Kohler A."/>
            <person name="Grigoriev I.V."/>
            <person name="Martin F.M."/>
            <person name="Hacquard S."/>
        </authorList>
    </citation>
    <scope>NUCLEOTIDE SEQUENCE [LARGE SCALE GENOMIC DNA]</scope>
    <source>
        <strain evidence="1 2">MPI-SDFR-AT-0079</strain>
    </source>
</reference>
<dbReference type="Proteomes" id="UP000724584">
    <property type="component" value="Unassembled WGS sequence"/>
</dbReference>
<organism evidence="1 2">
    <name type="scientific">Chaetomium tenue</name>
    <dbReference type="NCBI Taxonomy" id="1854479"/>
    <lineage>
        <taxon>Eukaryota</taxon>
        <taxon>Fungi</taxon>
        <taxon>Dikarya</taxon>
        <taxon>Ascomycota</taxon>
        <taxon>Pezizomycotina</taxon>
        <taxon>Sordariomycetes</taxon>
        <taxon>Sordariomycetidae</taxon>
        <taxon>Sordariales</taxon>
        <taxon>Chaetomiaceae</taxon>
        <taxon>Chaetomium</taxon>
    </lineage>
</organism>
<gene>
    <name evidence="1" type="ORF">F5144DRAFT_622843</name>
</gene>
<accession>A0ACB7NWA0</accession>
<name>A0ACB7NWA0_9PEZI</name>